<evidence type="ECO:0000313" key="1">
    <source>
        <dbReference type="EMBL" id="KXA39542.1"/>
    </source>
</evidence>
<proteinExistence type="predicted"/>
<sequence>MKSTSVGAHFFSARQTVFGLIIEILRALAEAFALRRSNN</sequence>
<dbReference type="Proteomes" id="UP000070533">
    <property type="component" value="Unassembled WGS sequence"/>
</dbReference>
<protein>
    <submittedName>
        <fullName evidence="1">Uncharacterized protein</fullName>
    </submittedName>
</protein>
<comment type="caution">
    <text evidence="1">The sequence shown here is derived from an EMBL/GenBank/DDBJ whole genome shotgun (WGS) entry which is preliminary data.</text>
</comment>
<keyword evidence="2" id="KW-1185">Reference proteome</keyword>
<dbReference type="PATRIC" id="fig|28128.5.peg.1401"/>
<gene>
    <name evidence="1" type="ORF">HMPREF3226_01378</name>
</gene>
<accession>A0A133Q9J6</accession>
<reference evidence="2" key="1">
    <citation type="submission" date="2016-01" db="EMBL/GenBank/DDBJ databases">
        <authorList>
            <person name="Mitreva M."/>
            <person name="Pepin K.H."/>
            <person name="Mihindukulasuriya K.A."/>
            <person name="Fulton R."/>
            <person name="Fronick C."/>
            <person name="O'Laughlin M."/>
            <person name="Miner T."/>
            <person name="Herter B."/>
            <person name="Rosa B.A."/>
            <person name="Cordes M."/>
            <person name="Tomlinson C."/>
            <person name="Wollam A."/>
            <person name="Palsikar V.B."/>
            <person name="Mardis E.R."/>
            <person name="Wilson R.K."/>
        </authorList>
    </citation>
    <scope>NUCLEOTIDE SEQUENCE [LARGE SCALE GENOMIC DNA]</scope>
    <source>
        <strain evidence="2">MJR7716</strain>
    </source>
</reference>
<evidence type="ECO:0000313" key="2">
    <source>
        <dbReference type="Proteomes" id="UP000070533"/>
    </source>
</evidence>
<organism evidence="1 2">
    <name type="scientific">Prevotella corporis</name>
    <dbReference type="NCBI Taxonomy" id="28128"/>
    <lineage>
        <taxon>Bacteria</taxon>
        <taxon>Pseudomonadati</taxon>
        <taxon>Bacteroidota</taxon>
        <taxon>Bacteroidia</taxon>
        <taxon>Bacteroidales</taxon>
        <taxon>Prevotellaceae</taxon>
        <taxon>Prevotella</taxon>
    </lineage>
</organism>
<dbReference type="EMBL" id="LRQG01000092">
    <property type="protein sequence ID" value="KXA39542.1"/>
    <property type="molecule type" value="Genomic_DNA"/>
</dbReference>
<dbReference type="AlphaFoldDB" id="A0A133Q9J6"/>
<name>A0A133Q9J6_9BACT</name>